<proteinExistence type="predicted"/>
<organism evidence="1 2">
    <name type="scientific">Bradyrhizobium arachidis</name>
    <dbReference type="NCBI Taxonomy" id="858423"/>
    <lineage>
        <taxon>Bacteria</taxon>
        <taxon>Pseudomonadati</taxon>
        <taxon>Pseudomonadota</taxon>
        <taxon>Alphaproteobacteria</taxon>
        <taxon>Hyphomicrobiales</taxon>
        <taxon>Nitrobacteraceae</taxon>
        <taxon>Bradyrhizobium</taxon>
    </lineage>
</organism>
<name>A0AAE7NP31_9BRAD</name>
<sequence length="169" mass="16698">MGTAGSSRSPGDVTADVRDLVISDPAMLPLVIGLLKTDPLPSSDLQKAIGTGLGLAANQCIRPDPNFASDIQTQIVGTNSADAKQQYAAITGNQLIGSVGGGAGGFSGGASGGQTSPLTNQFGGSSTLQTFLANSVTNPTTNFFSGGTTGLSVSTTINTTTTSVSSSTP</sequence>
<dbReference type="AlphaFoldDB" id="A0AAE7NP31"/>
<dbReference type="EMBL" id="CP030050">
    <property type="protein sequence ID" value="QOZ66930.1"/>
    <property type="molecule type" value="Genomic_DNA"/>
</dbReference>
<gene>
    <name evidence="1" type="ORF">WN72_11865</name>
</gene>
<reference evidence="1 2" key="1">
    <citation type="submission" date="2018-06" db="EMBL/GenBank/DDBJ databases">
        <title>Comparative genomics of Bradyrhizobium nodulating Arachidis hypogaea.</title>
        <authorList>
            <person name="Li Y."/>
        </authorList>
    </citation>
    <scope>NUCLEOTIDE SEQUENCE [LARGE SCALE GENOMIC DNA]</scope>
    <source>
        <strain evidence="1 2">CCBAU 051107</strain>
    </source>
</reference>
<evidence type="ECO:0000313" key="2">
    <source>
        <dbReference type="Proteomes" id="UP000594015"/>
    </source>
</evidence>
<dbReference type="Proteomes" id="UP000594015">
    <property type="component" value="Chromosome"/>
</dbReference>
<protein>
    <submittedName>
        <fullName evidence="1">Uncharacterized protein</fullName>
    </submittedName>
</protein>
<dbReference type="KEGG" id="barh:WN72_11865"/>
<evidence type="ECO:0000313" key="1">
    <source>
        <dbReference type="EMBL" id="QOZ66930.1"/>
    </source>
</evidence>
<accession>A0AAE7NP31</accession>